<organism evidence="3 4">
    <name type="scientific">Ganoderma sinense ZZ0214-1</name>
    <dbReference type="NCBI Taxonomy" id="1077348"/>
    <lineage>
        <taxon>Eukaryota</taxon>
        <taxon>Fungi</taxon>
        <taxon>Dikarya</taxon>
        <taxon>Basidiomycota</taxon>
        <taxon>Agaricomycotina</taxon>
        <taxon>Agaricomycetes</taxon>
        <taxon>Polyporales</taxon>
        <taxon>Polyporaceae</taxon>
        <taxon>Ganoderma</taxon>
    </lineage>
</organism>
<name>A0A2G8RR54_9APHY</name>
<feature type="domain" description="DUF7918" evidence="2">
    <location>
        <begin position="171"/>
        <end position="370"/>
    </location>
</feature>
<protein>
    <recommendedName>
        <fullName evidence="2">DUF7918 domain-containing protein</fullName>
    </recommendedName>
</protein>
<dbReference type="Pfam" id="PF25534">
    <property type="entry name" value="DUF7918"/>
    <property type="match status" value="1"/>
</dbReference>
<feature type="region of interest" description="Disordered" evidence="1">
    <location>
        <begin position="395"/>
        <end position="486"/>
    </location>
</feature>
<proteinExistence type="predicted"/>
<feature type="region of interest" description="Disordered" evidence="1">
    <location>
        <begin position="1"/>
        <end position="35"/>
    </location>
</feature>
<evidence type="ECO:0000256" key="1">
    <source>
        <dbReference type="SAM" id="MobiDB-lite"/>
    </source>
</evidence>
<evidence type="ECO:0000259" key="2">
    <source>
        <dbReference type="Pfam" id="PF25534"/>
    </source>
</evidence>
<evidence type="ECO:0000313" key="3">
    <source>
        <dbReference type="EMBL" id="PIL23989.1"/>
    </source>
</evidence>
<feature type="compositionally biased region" description="Low complexity" evidence="1">
    <location>
        <begin position="402"/>
        <end position="412"/>
    </location>
</feature>
<keyword evidence="4" id="KW-1185">Reference proteome</keyword>
<feature type="compositionally biased region" description="Low complexity" evidence="1">
    <location>
        <begin position="460"/>
        <end position="475"/>
    </location>
</feature>
<dbReference type="InterPro" id="IPR057678">
    <property type="entry name" value="DUF7918"/>
</dbReference>
<comment type="caution">
    <text evidence="3">The sequence shown here is derived from an EMBL/GenBank/DDBJ whole genome shotgun (WGS) entry which is preliminary data.</text>
</comment>
<dbReference type="Proteomes" id="UP000230002">
    <property type="component" value="Unassembled WGS sequence"/>
</dbReference>
<gene>
    <name evidence="3" type="ORF">GSI_13740</name>
</gene>
<feature type="compositionally biased region" description="Low complexity" evidence="1">
    <location>
        <begin position="419"/>
        <end position="432"/>
    </location>
</feature>
<dbReference type="OrthoDB" id="3237202at2759"/>
<sequence>MPHINPTVHSLAGHPNSQWIQRSPGVPDKFSPEHVHSRDPVNISLVFAQPNSNSLVETQFLVCCRELQAKDEDGRSPTQEEAVPLDPRGVYGVTWPFDNDPLRPVAVFPGSRSKALSIHASLKGLLTQRGLLRPPPPTSTLTTLFSPSHFLSIAHLRPHSNAATMLDHRGFSAYITTNKLELVEFEPRVDQQTHTVTCWIEGPVGQPFVVHWRDHGSKVDSASWIYVDGFKVSGQFLYGRGHELRRGVRVGSEEERPFMFAQIHPADFHAHGAHGGNPADKNVGSIVLEIRLIKRVGEREPNPVRPPPSVVRGNRQPGEVAIRYGNAHPTAMQQRTYKIEPFDPKAPGPYVTFIFRYRSRDWLASQGIISHRDVTSRLLILPDVALCSKADLPPLEPEEDQAASPAVPSPASGRRVSSKSRAQPPAQASSSRLPPPPTPGPSVRLKDLGLGHRPQGIPETSRVSSATTSRSFSGTWDHRTPFNDPYEQWNEYEYRPEDLDDALNNYYP</sequence>
<reference evidence="3 4" key="1">
    <citation type="journal article" date="2015" name="Sci. Rep.">
        <title>Chromosome-level genome map provides insights into diverse defense mechanisms in the medicinal fungus Ganoderma sinense.</title>
        <authorList>
            <person name="Zhu Y."/>
            <person name="Xu J."/>
            <person name="Sun C."/>
            <person name="Zhou S."/>
            <person name="Xu H."/>
            <person name="Nelson D.R."/>
            <person name="Qian J."/>
            <person name="Song J."/>
            <person name="Luo H."/>
            <person name="Xiang L."/>
            <person name="Li Y."/>
            <person name="Xu Z."/>
            <person name="Ji A."/>
            <person name="Wang L."/>
            <person name="Lu S."/>
            <person name="Hayward A."/>
            <person name="Sun W."/>
            <person name="Li X."/>
            <person name="Schwartz D.C."/>
            <person name="Wang Y."/>
            <person name="Chen S."/>
        </authorList>
    </citation>
    <scope>NUCLEOTIDE SEQUENCE [LARGE SCALE GENOMIC DNA]</scope>
    <source>
        <strain evidence="3 4">ZZ0214-1</strain>
    </source>
</reference>
<dbReference type="EMBL" id="AYKW01000067">
    <property type="protein sequence ID" value="PIL23989.1"/>
    <property type="molecule type" value="Genomic_DNA"/>
</dbReference>
<evidence type="ECO:0000313" key="4">
    <source>
        <dbReference type="Proteomes" id="UP000230002"/>
    </source>
</evidence>
<dbReference type="PANTHER" id="PTHR36223:SF1">
    <property type="entry name" value="TRANSCRIPTION ELONGATION FACTOR EAF N-TERMINAL DOMAIN-CONTAINING PROTEIN"/>
    <property type="match status" value="1"/>
</dbReference>
<accession>A0A2G8RR54</accession>
<dbReference type="AlphaFoldDB" id="A0A2G8RR54"/>
<dbReference type="PANTHER" id="PTHR36223">
    <property type="entry name" value="BETA-LACTAMASE-TYPE TRANSPEPTIDASE FOLD DOMAIN CONTAINING PROTEIN"/>
    <property type="match status" value="1"/>
</dbReference>